<evidence type="ECO:0000313" key="2">
    <source>
        <dbReference type="EMBL" id="EFY07236.1"/>
    </source>
</evidence>
<comment type="caution">
    <text evidence="2">The sequence shown here is derived from an EMBL/GenBank/DDBJ whole genome shotgun (WGS) entry which is preliminary data.</text>
</comment>
<reference evidence="2 3" key="1">
    <citation type="submission" date="2011-01" db="EMBL/GenBank/DDBJ databases">
        <authorList>
            <person name="Weinstock G."/>
            <person name="Sodergren E."/>
            <person name="Clifton S."/>
            <person name="Fulton L."/>
            <person name="Fulton B."/>
            <person name="Courtney L."/>
            <person name="Fronick C."/>
            <person name="Harrison M."/>
            <person name="Strong C."/>
            <person name="Farmer C."/>
            <person name="Delahaunty K."/>
            <person name="Markovic C."/>
            <person name="Hall O."/>
            <person name="Minx P."/>
            <person name="Tomlinson C."/>
            <person name="Mitreva M."/>
            <person name="Hou S."/>
            <person name="Chen J."/>
            <person name="Wollam A."/>
            <person name="Pepin K.H."/>
            <person name="Johnson M."/>
            <person name="Bhonagiri V."/>
            <person name="Zhang X."/>
            <person name="Suruliraj S."/>
            <person name="Warren W."/>
            <person name="Chinwalla A."/>
            <person name="Mardis E.R."/>
            <person name="Wilson R.K."/>
        </authorList>
    </citation>
    <scope>NUCLEOTIDE SEQUENCE [LARGE SCALE GENOMIC DNA]</scope>
    <source>
        <strain evidence="3">DSM 22608 / JCM 16073 / KCTC 15190 / YIT 12066</strain>
    </source>
</reference>
<gene>
    <name evidence="2" type="ORF">HMPREF9444_00946</name>
</gene>
<dbReference type="AlphaFoldDB" id="E8LJR3"/>
<feature type="transmembrane region" description="Helical" evidence="1">
    <location>
        <begin position="24"/>
        <end position="42"/>
    </location>
</feature>
<name>E8LJR3_SUCHY</name>
<evidence type="ECO:0000313" key="3">
    <source>
        <dbReference type="Proteomes" id="UP000018458"/>
    </source>
</evidence>
<protein>
    <submittedName>
        <fullName evidence="2">Uncharacterized protein</fullName>
    </submittedName>
</protein>
<organism evidence="2 3">
    <name type="scientific">Succinatimonas hippei (strain DSM 22608 / JCM 16073 / KCTC 15190 / YIT 12066)</name>
    <dbReference type="NCBI Taxonomy" id="762983"/>
    <lineage>
        <taxon>Bacteria</taxon>
        <taxon>Pseudomonadati</taxon>
        <taxon>Pseudomonadota</taxon>
        <taxon>Gammaproteobacteria</taxon>
        <taxon>Aeromonadales</taxon>
        <taxon>Succinivibrionaceae</taxon>
        <taxon>Succinatimonas</taxon>
    </lineage>
</organism>
<sequence length="45" mass="5482">MKQVYELILEKFWRILERDDKNMFFIKIAVFYCPVVIFADSFCNG</sequence>
<accession>E8LJR3</accession>
<dbReference type="EMBL" id="AEVO01000045">
    <property type="protein sequence ID" value="EFY07236.1"/>
    <property type="molecule type" value="Genomic_DNA"/>
</dbReference>
<proteinExistence type="predicted"/>
<keyword evidence="3" id="KW-1185">Reference proteome</keyword>
<dbReference type="STRING" id="762983.HMPREF9444_00946"/>
<keyword evidence="1" id="KW-1133">Transmembrane helix</keyword>
<keyword evidence="1" id="KW-0472">Membrane</keyword>
<dbReference type="Proteomes" id="UP000018458">
    <property type="component" value="Unassembled WGS sequence"/>
</dbReference>
<evidence type="ECO:0000256" key="1">
    <source>
        <dbReference type="SAM" id="Phobius"/>
    </source>
</evidence>
<keyword evidence="1" id="KW-0812">Transmembrane</keyword>
<dbReference type="HOGENOM" id="CLU_3206104_0_0_6"/>